<reference evidence="1" key="1">
    <citation type="journal article" date="2014" name="Front. Microbiol.">
        <title>High frequency of phylogenetically diverse reductive dehalogenase-homologous genes in deep subseafloor sedimentary metagenomes.</title>
        <authorList>
            <person name="Kawai M."/>
            <person name="Futagami T."/>
            <person name="Toyoda A."/>
            <person name="Takaki Y."/>
            <person name="Nishi S."/>
            <person name="Hori S."/>
            <person name="Arai W."/>
            <person name="Tsubouchi T."/>
            <person name="Morono Y."/>
            <person name="Uchiyama I."/>
            <person name="Ito T."/>
            <person name="Fujiyama A."/>
            <person name="Inagaki F."/>
            <person name="Takami H."/>
        </authorList>
    </citation>
    <scope>NUCLEOTIDE SEQUENCE</scope>
    <source>
        <strain evidence="1">Expedition CK06-06</strain>
    </source>
</reference>
<sequence length="57" mass="6385">MYQPKFTITNDILANIGLIEAAREVVKNAPLIPVYEARFVKDALVRTVHHGTHLEGN</sequence>
<dbReference type="AlphaFoldDB" id="X1PV98"/>
<gene>
    <name evidence="1" type="ORF">S06H3_40099</name>
</gene>
<protein>
    <submittedName>
        <fullName evidence="1">Uncharacterized protein</fullName>
    </submittedName>
</protein>
<feature type="non-terminal residue" evidence="1">
    <location>
        <position position="57"/>
    </location>
</feature>
<name>X1PV98_9ZZZZ</name>
<organism evidence="1">
    <name type="scientific">marine sediment metagenome</name>
    <dbReference type="NCBI Taxonomy" id="412755"/>
    <lineage>
        <taxon>unclassified sequences</taxon>
        <taxon>metagenomes</taxon>
        <taxon>ecological metagenomes</taxon>
    </lineage>
</organism>
<dbReference type="EMBL" id="BARV01024582">
    <property type="protein sequence ID" value="GAI34819.1"/>
    <property type="molecule type" value="Genomic_DNA"/>
</dbReference>
<evidence type="ECO:0000313" key="1">
    <source>
        <dbReference type="EMBL" id="GAI34819.1"/>
    </source>
</evidence>
<proteinExistence type="predicted"/>
<comment type="caution">
    <text evidence="1">The sequence shown here is derived from an EMBL/GenBank/DDBJ whole genome shotgun (WGS) entry which is preliminary data.</text>
</comment>
<accession>X1PV98</accession>